<evidence type="ECO:0000313" key="1">
    <source>
        <dbReference type="EMBL" id="GBF36168.1"/>
    </source>
</evidence>
<name>A0A401HPI6_9EURY</name>
<reference evidence="1 2" key="1">
    <citation type="journal article" date="2019" name="Int. J. Syst. Evol. Microbiol.">
        <title>Methanofervidicoccus abyssi gen. nov., sp. nov., a hydrogenotrophic methanogen, isolated from a hydrothermal vent chimney in the Mid-Cayman Spreading Center, the Caribbean Sea.</title>
        <authorList>
            <person name="Sakai S."/>
            <person name="Takaki Y."/>
            <person name="Miyazaki M."/>
            <person name="Ogawara M."/>
            <person name="Yanagawa K."/>
            <person name="Miyazaki J."/>
            <person name="Takai K."/>
        </authorList>
    </citation>
    <scope>NUCLEOTIDE SEQUENCE [LARGE SCALE GENOMIC DNA]</scope>
    <source>
        <strain evidence="1 2">HHB</strain>
    </source>
</reference>
<dbReference type="AlphaFoldDB" id="A0A401HPI6"/>
<dbReference type="EMBL" id="BFAX01000002">
    <property type="protein sequence ID" value="GBF36168.1"/>
    <property type="molecule type" value="Genomic_DNA"/>
</dbReference>
<protein>
    <submittedName>
        <fullName evidence="1">Uncharacterized protein</fullName>
    </submittedName>
</protein>
<proteinExistence type="predicted"/>
<keyword evidence="2" id="KW-1185">Reference proteome</keyword>
<comment type="caution">
    <text evidence="1">The sequence shown here is derived from an EMBL/GenBank/DDBJ whole genome shotgun (WGS) entry which is preliminary data.</text>
</comment>
<accession>A0A401HPI6</accession>
<organism evidence="1 2">
    <name type="scientific">Methanofervidicoccus abyssi</name>
    <dbReference type="NCBI Taxonomy" id="2082189"/>
    <lineage>
        <taxon>Archaea</taxon>
        <taxon>Methanobacteriati</taxon>
        <taxon>Methanobacteriota</taxon>
        <taxon>Methanomada group</taxon>
        <taxon>Methanococci</taxon>
        <taxon>Methanococcales</taxon>
        <taxon>Methanofervidicoccus</taxon>
    </lineage>
</organism>
<gene>
    <name evidence="1" type="ORF">MHHB_P0393</name>
</gene>
<sequence length="271" mass="31324">MMKTVPLLLLFLLFILPQTSAEIICEIEGTWKLSFDITNTNPYTVFIAVPDEIYFFNKPLGYSGDFLKLDIIGTVTTNKNIEDYYTTLNGETGIWIPPYTTVRIYKDGNFSYNLSTSETQAEFKVVPPALMDTTEVFDETQLKSLYKYGIVVNNYRLYVNGKITKSPDTKTVSIIIPAPLVLKDYSSFYKFIGKYDVDIWTDSYRKYVDKHKTLKKYSKLNTFIDYTLVPNMDNDPIDMDINLKLFDVPAMVFTTDNGEIKPLEFSYVMYK</sequence>
<dbReference type="Proteomes" id="UP000290527">
    <property type="component" value="Unassembled WGS sequence"/>
</dbReference>
<evidence type="ECO:0000313" key="2">
    <source>
        <dbReference type="Proteomes" id="UP000290527"/>
    </source>
</evidence>
<dbReference type="RefSeq" id="WP_131006951.1">
    <property type="nucleotide sequence ID" value="NZ_BFAX01000002.1"/>
</dbReference>
<dbReference type="OrthoDB" id="66027at2157"/>